<evidence type="ECO:0000313" key="2">
    <source>
        <dbReference type="Proteomes" id="UP000464577"/>
    </source>
</evidence>
<dbReference type="EMBL" id="CP045997">
    <property type="protein sequence ID" value="QHV96626.1"/>
    <property type="molecule type" value="Genomic_DNA"/>
</dbReference>
<protein>
    <submittedName>
        <fullName evidence="1">Transcription initiation protein</fullName>
    </submittedName>
</protein>
<dbReference type="Gene3D" id="3.30.70.1060">
    <property type="entry name" value="Dimeric alpha+beta barrel"/>
    <property type="match status" value="1"/>
</dbReference>
<accession>A0A6P1VYZ0</accession>
<dbReference type="RefSeq" id="WP_162387035.1">
    <property type="nucleotide sequence ID" value="NZ_CP045997.1"/>
</dbReference>
<organism evidence="1 2">
    <name type="scientific">Spirosoma endbachense</name>
    <dbReference type="NCBI Taxonomy" id="2666025"/>
    <lineage>
        <taxon>Bacteria</taxon>
        <taxon>Pseudomonadati</taxon>
        <taxon>Bacteroidota</taxon>
        <taxon>Cytophagia</taxon>
        <taxon>Cytophagales</taxon>
        <taxon>Cytophagaceae</taxon>
        <taxon>Spirosoma</taxon>
    </lineage>
</organism>
<name>A0A6P1VYZ0_9BACT</name>
<evidence type="ECO:0000313" key="1">
    <source>
        <dbReference type="EMBL" id="QHV96626.1"/>
    </source>
</evidence>
<gene>
    <name evidence="1" type="ORF">GJR95_17115</name>
</gene>
<dbReference type="InterPro" id="IPR011008">
    <property type="entry name" value="Dimeric_a/b-barrel"/>
</dbReference>
<reference evidence="1 2" key="1">
    <citation type="submission" date="2019-11" db="EMBL/GenBank/DDBJ databases">
        <title>Spirosoma endbachense sp. nov., isolated from a natural salt meadow.</title>
        <authorList>
            <person name="Rojas J."/>
            <person name="Ambika Manirajan B."/>
            <person name="Ratering S."/>
            <person name="Suarez C."/>
            <person name="Geissler-Plaum R."/>
            <person name="Schnell S."/>
        </authorList>
    </citation>
    <scope>NUCLEOTIDE SEQUENCE [LARGE SCALE GENOMIC DNA]</scope>
    <source>
        <strain evidence="1 2">I-24</strain>
    </source>
</reference>
<dbReference type="KEGG" id="senf:GJR95_17115"/>
<sequence>MNEFVLIFRRDYTTTEVQPAGEAQSKHRKHWQDWFLSLAALNKLARPVQRWDMQGLVLNQDEKVTDGPYLESNSSVIGLIFISAHDYYEAEEIAKNAPILEVDGTVEIRMLT</sequence>
<proteinExistence type="predicted"/>
<dbReference type="SUPFAM" id="SSF54909">
    <property type="entry name" value="Dimeric alpha+beta barrel"/>
    <property type="match status" value="1"/>
</dbReference>
<dbReference type="AlphaFoldDB" id="A0A6P1VYZ0"/>
<dbReference type="Proteomes" id="UP000464577">
    <property type="component" value="Chromosome"/>
</dbReference>
<keyword evidence="2" id="KW-1185">Reference proteome</keyword>